<keyword evidence="4 7" id="KW-0233">DNA recombination</keyword>
<gene>
    <name evidence="11" type="ORF">R9X50_00566700</name>
</gene>
<evidence type="ECO:0000256" key="8">
    <source>
        <dbReference type="SAM" id="MobiDB-lite"/>
    </source>
</evidence>
<evidence type="ECO:0000256" key="3">
    <source>
        <dbReference type="ARBA" id="ARBA00022763"/>
    </source>
</evidence>
<dbReference type="Pfam" id="PF08743">
    <property type="entry name" value="Nse4_C"/>
    <property type="match status" value="1"/>
</dbReference>
<accession>A0AAQ3M7I6</accession>
<evidence type="ECO:0000256" key="4">
    <source>
        <dbReference type="ARBA" id="ARBA00023172"/>
    </source>
</evidence>
<dbReference type="GO" id="GO:0030915">
    <property type="term" value="C:Smc5-Smc6 complex"/>
    <property type="evidence" value="ECO:0007669"/>
    <property type="project" value="UniProtKB-UniRule"/>
</dbReference>
<feature type="region of interest" description="Disordered" evidence="8">
    <location>
        <begin position="1"/>
        <end position="65"/>
    </location>
</feature>
<feature type="region of interest" description="Disordered" evidence="8">
    <location>
        <begin position="193"/>
        <end position="234"/>
    </location>
</feature>
<dbReference type="Proteomes" id="UP001303373">
    <property type="component" value="Chromosome 9"/>
</dbReference>
<dbReference type="Pfam" id="PF15412">
    <property type="entry name" value="Nse4-Nse3_bdg"/>
    <property type="match status" value="1"/>
</dbReference>
<evidence type="ECO:0000259" key="9">
    <source>
        <dbReference type="Pfam" id="PF08743"/>
    </source>
</evidence>
<name>A0AAQ3M7I6_9PEZI</name>
<comment type="subunit">
    <text evidence="7">Component of the SMC5-SMC6 complex.</text>
</comment>
<dbReference type="GO" id="GO:0005634">
    <property type="term" value="C:nucleus"/>
    <property type="evidence" value="ECO:0007669"/>
    <property type="project" value="UniProtKB-SubCell"/>
</dbReference>
<dbReference type="InterPro" id="IPR014854">
    <property type="entry name" value="Nse4_C"/>
</dbReference>
<dbReference type="PANTHER" id="PTHR16140">
    <property type="entry name" value="NON-STRUCTURAL MAINTENANCE OF CHROMOSOMES ELEMENT 4"/>
    <property type="match status" value="1"/>
</dbReference>
<evidence type="ECO:0000313" key="12">
    <source>
        <dbReference type="Proteomes" id="UP001303373"/>
    </source>
</evidence>
<protein>
    <recommendedName>
        <fullName evidence="7">Non-structural maintenance of chromosomes element 4</fullName>
    </recommendedName>
</protein>
<dbReference type="AlphaFoldDB" id="A0AAQ3M7I6"/>
<sequence length="463" mass="52192">MARRNVRSSVASSQYPSQSPMPDNPCDIENQDPQAMPRDNGKGRATEFPTPLAEHNSEAALGQKRKRVEIRASLSQQNGAVGGDEDDFIKYYDPDQDAEQRRDVKRRSRALEREFNDSRDEYLRNPGDGLYRTVTKANEVFRDVKQTCDATIDSRLLVNVSDVAYKKTAQLVLGDTSTGVDIDEFLSKCITFMREGGPSNDEDNQAQSSTQRQRRTRNREESEDEEEPDLSGDTLDWETLGRLVCIPYNSRPPVPSFLLGPLSVEKKQRAQTQRRARHGRDNLGGEARPEALNREDLTQSDENGLTARCVKLRSDLVEHCNNAMKRIENSGFTDGEQLKTPNGQALLRKCRVTETGGPSLFDYAVNPHSFGQTVENLFYISFLIKEGSIGIQPDSDGLPTIIPAELPTMDQRRSGNLHRHQAVFSIDYGTWQDLIKGFNIREPLIEHREEEAAAQVGQRGWYS</sequence>
<dbReference type="PANTHER" id="PTHR16140:SF0">
    <property type="entry name" value="NON-STRUCTURAL MAINTENANCE OF CHROMOSOMES ELEMENT 4"/>
    <property type="match status" value="1"/>
</dbReference>
<feature type="compositionally biased region" description="Basic and acidic residues" evidence="8">
    <location>
        <begin position="279"/>
        <end position="297"/>
    </location>
</feature>
<keyword evidence="12" id="KW-1185">Reference proteome</keyword>
<dbReference type="InterPro" id="IPR029225">
    <property type="entry name" value="Nse4_Nse3-bd"/>
</dbReference>
<feature type="domain" description="Nse4/EID protein Nse3/MAGE-binding" evidence="10">
    <location>
        <begin position="153"/>
        <end position="204"/>
    </location>
</feature>
<comment type="subcellular location">
    <subcellularLocation>
        <location evidence="1 7">Nucleus</location>
    </subcellularLocation>
</comment>
<comment type="similarity">
    <text evidence="2 7">Belongs to the NSE4 family.</text>
</comment>
<dbReference type="InterPro" id="IPR027786">
    <property type="entry name" value="Nse4/EID"/>
</dbReference>
<evidence type="ECO:0000313" key="11">
    <source>
        <dbReference type="EMBL" id="WPH02799.1"/>
    </source>
</evidence>
<evidence type="ECO:0000256" key="7">
    <source>
        <dbReference type="RuleBase" id="RU365071"/>
    </source>
</evidence>
<organism evidence="11 12">
    <name type="scientific">Acrodontium crateriforme</name>
    <dbReference type="NCBI Taxonomy" id="150365"/>
    <lineage>
        <taxon>Eukaryota</taxon>
        <taxon>Fungi</taxon>
        <taxon>Dikarya</taxon>
        <taxon>Ascomycota</taxon>
        <taxon>Pezizomycotina</taxon>
        <taxon>Dothideomycetes</taxon>
        <taxon>Dothideomycetidae</taxon>
        <taxon>Mycosphaerellales</taxon>
        <taxon>Teratosphaeriaceae</taxon>
        <taxon>Acrodontium</taxon>
    </lineage>
</organism>
<keyword evidence="3 7" id="KW-0227">DNA damage</keyword>
<evidence type="ECO:0000256" key="5">
    <source>
        <dbReference type="ARBA" id="ARBA00023204"/>
    </source>
</evidence>
<dbReference type="GO" id="GO:0006281">
    <property type="term" value="P:DNA repair"/>
    <property type="evidence" value="ECO:0007669"/>
    <property type="project" value="UniProtKB-UniRule"/>
</dbReference>
<dbReference type="EMBL" id="CP138588">
    <property type="protein sequence ID" value="WPH02799.1"/>
    <property type="molecule type" value="Genomic_DNA"/>
</dbReference>
<feature type="compositionally biased region" description="Low complexity" evidence="8">
    <location>
        <begin position="7"/>
        <end position="20"/>
    </location>
</feature>
<feature type="compositionally biased region" description="Acidic residues" evidence="8">
    <location>
        <begin position="221"/>
        <end position="230"/>
    </location>
</feature>
<keyword evidence="6 7" id="KW-0539">Nucleus</keyword>
<feature type="region of interest" description="Disordered" evidence="8">
    <location>
        <begin position="266"/>
        <end position="299"/>
    </location>
</feature>
<evidence type="ECO:0000259" key="10">
    <source>
        <dbReference type="Pfam" id="PF15412"/>
    </source>
</evidence>
<evidence type="ECO:0000256" key="1">
    <source>
        <dbReference type="ARBA" id="ARBA00004123"/>
    </source>
</evidence>
<comment type="function">
    <text evidence="7">Component of the SMC5-SMC6 complex, that promotes sister chromatid alignment after DNA damage and facilitates double-stranded DNA breaks (DSBs) repair via homologous recombination between sister chromatids.</text>
</comment>
<dbReference type="GO" id="GO:0006310">
    <property type="term" value="P:DNA recombination"/>
    <property type="evidence" value="ECO:0007669"/>
    <property type="project" value="UniProtKB-UniRule"/>
</dbReference>
<evidence type="ECO:0000256" key="6">
    <source>
        <dbReference type="ARBA" id="ARBA00023242"/>
    </source>
</evidence>
<proteinExistence type="inferred from homology"/>
<keyword evidence="5 7" id="KW-0234">DNA repair</keyword>
<evidence type="ECO:0000256" key="2">
    <source>
        <dbReference type="ARBA" id="ARBA00008997"/>
    </source>
</evidence>
<reference evidence="11 12" key="1">
    <citation type="submission" date="2023-11" db="EMBL/GenBank/DDBJ databases">
        <title>An acidophilic fungus is an integral part of prey digestion in a carnivorous sundew plant.</title>
        <authorList>
            <person name="Tsai I.J."/>
        </authorList>
    </citation>
    <scope>NUCLEOTIDE SEQUENCE [LARGE SCALE GENOMIC DNA]</scope>
    <source>
        <strain evidence="11">169a</strain>
    </source>
</reference>
<feature type="domain" description="Non-structural maintenance of chromosome element 4 C-terminal" evidence="9">
    <location>
        <begin position="359"/>
        <end position="445"/>
    </location>
</feature>